<dbReference type="Pfam" id="PF00328">
    <property type="entry name" value="His_Phos_2"/>
    <property type="match status" value="1"/>
</dbReference>
<evidence type="ECO:0000313" key="4">
    <source>
        <dbReference type="EMBL" id="EPS97439.1"/>
    </source>
</evidence>
<dbReference type="HOGENOM" id="CLU_030431_3_1_1"/>
<organism evidence="4 5">
    <name type="scientific">Fomitopsis schrenkii</name>
    <name type="common">Brown rot fungus</name>
    <dbReference type="NCBI Taxonomy" id="2126942"/>
    <lineage>
        <taxon>Eukaryota</taxon>
        <taxon>Fungi</taxon>
        <taxon>Dikarya</taxon>
        <taxon>Basidiomycota</taxon>
        <taxon>Agaricomycotina</taxon>
        <taxon>Agaricomycetes</taxon>
        <taxon>Polyporales</taxon>
        <taxon>Fomitopsis</taxon>
    </lineage>
</organism>
<dbReference type="InParanoid" id="S8FGA1"/>
<dbReference type="InterPro" id="IPR033379">
    <property type="entry name" value="Acid_Pase_AS"/>
</dbReference>
<dbReference type="FunCoup" id="S8FGA1">
    <property type="interactions" value="49"/>
</dbReference>
<evidence type="ECO:0000256" key="2">
    <source>
        <dbReference type="ARBA" id="ARBA00022801"/>
    </source>
</evidence>
<comment type="similarity">
    <text evidence="1">Belongs to the histidine acid phosphatase family.</text>
</comment>
<evidence type="ECO:0000256" key="3">
    <source>
        <dbReference type="SAM" id="SignalP"/>
    </source>
</evidence>
<evidence type="ECO:0000313" key="5">
    <source>
        <dbReference type="Proteomes" id="UP000015241"/>
    </source>
</evidence>
<dbReference type="EMBL" id="KE504176">
    <property type="protein sequence ID" value="EPS97439.1"/>
    <property type="molecule type" value="Genomic_DNA"/>
</dbReference>
<keyword evidence="5" id="KW-1185">Reference proteome</keyword>
<sequence>MPPLLPTFSLLACLPLLLLLLRAQAGDFLTSDMSRGAGPSTSAAKAFNGSVPLDVEGYPVAPPELELEQVHVYIRHGERTPVGVRMADPPASIPEHWMFCHTARSLHAAVASASPAIPGMKGDREAQYQESVQTVRVVERSDGTATPGECLLGELTDVGRQTTYDYGRALRQLYIDKLGFLPDVARSHDDIYLRSTNVPRTIESLQQVIHGLYPDSRRTSDFVPQLRIRNGREENLFGNTLACKRLEVLLVGFAKAASSQWNETLATLDEKVSRYIGGNPIRLDGKPRASGVLDTVRAANAHGVTVPPEFKDPAVIDLIEKAVVHEWFAGYHTEEVRRLGMGPLLSDLTRKLVNKAEQGGRDPLKILIHSTHDTCLAALCSTLGVYDNRWPAFSSSITFELFRRRTRPDLSGQSLWQNVLAPFRQPDASADRYIRVRYQNRNLPLPVCAPEGKHLPGAPEFCTLAAFRDRVQELTPVDWDAECAPSGRQGE</sequence>
<dbReference type="CDD" id="cd07061">
    <property type="entry name" value="HP_HAP_like"/>
    <property type="match status" value="1"/>
</dbReference>
<dbReference type="PANTHER" id="PTHR11567:SF110">
    <property type="entry name" value="2-PHOSPHOXYLOSE PHOSPHATASE 1"/>
    <property type="match status" value="1"/>
</dbReference>
<dbReference type="InterPro" id="IPR050645">
    <property type="entry name" value="Histidine_acid_phosphatase"/>
</dbReference>
<dbReference type="SUPFAM" id="SSF53254">
    <property type="entry name" value="Phosphoglycerate mutase-like"/>
    <property type="match status" value="1"/>
</dbReference>
<keyword evidence="3" id="KW-0732">Signal</keyword>
<protein>
    <recommendedName>
        <fullName evidence="6">Phosphoglycerate mutase-like protein</fullName>
    </recommendedName>
</protein>
<dbReference type="InterPro" id="IPR029033">
    <property type="entry name" value="His_PPase_superfam"/>
</dbReference>
<reference evidence="4 5" key="1">
    <citation type="journal article" date="2012" name="Science">
        <title>The Paleozoic origin of enzymatic lignin decomposition reconstructed from 31 fungal genomes.</title>
        <authorList>
            <person name="Floudas D."/>
            <person name="Binder M."/>
            <person name="Riley R."/>
            <person name="Barry K."/>
            <person name="Blanchette R.A."/>
            <person name="Henrissat B."/>
            <person name="Martinez A.T."/>
            <person name="Otillar R."/>
            <person name="Spatafora J.W."/>
            <person name="Yadav J.S."/>
            <person name="Aerts A."/>
            <person name="Benoit I."/>
            <person name="Boyd A."/>
            <person name="Carlson A."/>
            <person name="Copeland A."/>
            <person name="Coutinho P.M."/>
            <person name="de Vries R.P."/>
            <person name="Ferreira P."/>
            <person name="Findley K."/>
            <person name="Foster B."/>
            <person name="Gaskell J."/>
            <person name="Glotzer D."/>
            <person name="Gorecki P."/>
            <person name="Heitman J."/>
            <person name="Hesse C."/>
            <person name="Hori C."/>
            <person name="Igarashi K."/>
            <person name="Jurgens J.A."/>
            <person name="Kallen N."/>
            <person name="Kersten P."/>
            <person name="Kohler A."/>
            <person name="Kuees U."/>
            <person name="Kumar T.K.A."/>
            <person name="Kuo A."/>
            <person name="LaButti K."/>
            <person name="Larrondo L.F."/>
            <person name="Lindquist E."/>
            <person name="Ling A."/>
            <person name="Lombard V."/>
            <person name="Lucas S."/>
            <person name="Lundell T."/>
            <person name="Martin R."/>
            <person name="McLaughlin D.J."/>
            <person name="Morgenstern I."/>
            <person name="Morin E."/>
            <person name="Murat C."/>
            <person name="Nagy L.G."/>
            <person name="Nolan M."/>
            <person name="Ohm R.A."/>
            <person name="Patyshakuliyeva A."/>
            <person name="Rokas A."/>
            <person name="Ruiz-Duenas F.J."/>
            <person name="Sabat G."/>
            <person name="Salamov A."/>
            <person name="Samejima M."/>
            <person name="Schmutz J."/>
            <person name="Slot J.C."/>
            <person name="St John F."/>
            <person name="Stenlid J."/>
            <person name="Sun H."/>
            <person name="Sun S."/>
            <person name="Syed K."/>
            <person name="Tsang A."/>
            <person name="Wiebenga A."/>
            <person name="Young D."/>
            <person name="Pisabarro A."/>
            <person name="Eastwood D.C."/>
            <person name="Martin F."/>
            <person name="Cullen D."/>
            <person name="Grigoriev I.V."/>
            <person name="Hibbett D.S."/>
        </authorList>
    </citation>
    <scope>NUCLEOTIDE SEQUENCE</scope>
    <source>
        <strain evidence="5">FP-58527</strain>
    </source>
</reference>
<dbReference type="Proteomes" id="UP000015241">
    <property type="component" value="Unassembled WGS sequence"/>
</dbReference>
<dbReference type="STRING" id="743788.S8FGA1"/>
<proteinExistence type="inferred from homology"/>
<feature type="signal peptide" evidence="3">
    <location>
        <begin position="1"/>
        <end position="25"/>
    </location>
</feature>
<feature type="chain" id="PRO_5004550997" description="Phosphoglycerate mutase-like protein" evidence="3">
    <location>
        <begin position="26"/>
        <end position="491"/>
    </location>
</feature>
<evidence type="ECO:0000256" key="1">
    <source>
        <dbReference type="ARBA" id="ARBA00005375"/>
    </source>
</evidence>
<gene>
    <name evidence="4" type="ORF">FOMPIDRAFT_1025048</name>
</gene>
<dbReference type="InterPro" id="IPR000560">
    <property type="entry name" value="His_Pase_clade-2"/>
</dbReference>
<dbReference type="AlphaFoldDB" id="S8FGA1"/>
<accession>S8FGA1</accession>
<dbReference type="PROSITE" id="PS00778">
    <property type="entry name" value="HIS_ACID_PHOSPHAT_2"/>
    <property type="match status" value="1"/>
</dbReference>
<keyword evidence="2" id="KW-0378">Hydrolase</keyword>
<dbReference type="GO" id="GO:0016791">
    <property type="term" value="F:phosphatase activity"/>
    <property type="evidence" value="ECO:0007669"/>
    <property type="project" value="TreeGrafter"/>
</dbReference>
<dbReference type="eggNOG" id="KOG3720">
    <property type="taxonomic scope" value="Eukaryota"/>
</dbReference>
<dbReference type="OrthoDB" id="10257284at2759"/>
<name>S8FGA1_FOMSC</name>
<dbReference type="PANTHER" id="PTHR11567">
    <property type="entry name" value="ACID PHOSPHATASE-RELATED"/>
    <property type="match status" value="1"/>
</dbReference>
<evidence type="ECO:0008006" key="6">
    <source>
        <dbReference type="Google" id="ProtNLM"/>
    </source>
</evidence>
<dbReference type="Gene3D" id="3.40.50.1240">
    <property type="entry name" value="Phosphoglycerate mutase-like"/>
    <property type="match status" value="1"/>
</dbReference>